<comment type="function">
    <text evidence="5">Thin filament-associated protein that is implicated in the regulation and modulation of smooth muscle contraction. It is capable of binding to actin, calmodulin and tropomyosin. The interaction of calponin with actin inhibits the actomyosin Mg-ATPase activity.</text>
</comment>
<sequence length="200" mass="22738">MGWIEAVLGERLPSGPFEEVLRDGTILCRIFFSYLFIFIFFSFQSSMISLLIGFGNEKKRTKQKTNKKTNKQRLMNKLKPGAIPKINTSGGQFKMMENINKFQKAIKEYGVPDIDCFQTVDLYERRNIPAVTQCIMALGRTCYLHPEWPGPFLGPKPADENKRNFTEEQLRAGEGVINLQYGTNKGANASGLNFGNTRHM</sequence>
<evidence type="ECO:0000256" key="4">
    <source>
        <dbReference type="ARBA" id="ARBA00023203"/>
    </source>
</evidence>
<evidence type="ECO:0000256" key="2">
    <source>
        <dbReference type="ARBA" id="ARBA00022737"/>
    </source>
</evidence>
<proteinExistence type="inferred from homology"/>
<dbReference type="Gene3D" id="1.10.418.10">
    <property type="entry name" value="Calponin-like domain"/>
    <property type="match status" value="2"/>
</dbReference>
<dbReference type="GO" id="GO:0007015">
    <property type="term" value="P:actin filament organization"/>
    <property type="evidence" value="ECO:0007669"/>
    <property type="project" value="TreeGrafter"/>
</dbReference>
<dbReference type="InterPro" id="IPR050606">
    <property type="entry name" value="Calponin-like"/>
</dbReference>
<dbReference type="InterPro" id="IPR001997">
    <property type="entry name" value="Calponin/LIMCH1"/>
</dbReference>
<dbReference type="GO" id="GO:0051015">
    <property type="term" value="F:actin filament binding"/>
    <property type="evidence" value="ECO:0007669"/>
    <property type="project" value="TreeGrafter"/>
</dbReference>
<dbReference type="Pfam" id="PF00307">
    <property type="entry name" value="CH"/>
    <property type="match status" value="1"/>
</dbReference>
<evidence type="ECO:0000256" key="6">
    <source>
        <dbReference type="SAM" id="Phobius"/>
    </source>
</evidence>
<dbReference type="InterPro" id="IPR000557">
    <property type="entry name" value="Calponin_repeat"/>
</dbReference>
<comment type="similarity">
    <text evidence="1">Belongs to the calponin family.</text>
</comment>
<evidence type="ECO:0000259" key="7">
    <source>
        <dbReference type="PROSITE" id="PS50021"/>
    </source>
</evidence>
<keyword evidence="3" id="KW-0112">Calmodulin-binding</keyword>
<dbReference type="AlphaFoldDB" id="A0A834RDA3"/>
<evidence type="ECO:0000256" key="5">
    <source>
        <dbReference type="ARBA" id="ARBA00025109"/>
    </source>
</evidence>
<dbReference type="PROSITE" id="PS50021">
    <property type="entry name" value="CH"/>
    <property type="match status" value="1"/>
</dbReference>
<dbReference type="GO" id="GO:0005516">
    <property type="term" value="F:calmodulin binding"/>
    <property type="evidence" value="ECO:0007669"/>
    <property type="project" value="UniProtKB-KW"/>
</dbReference>
<dbReference type="PANTHER" id="PTHR47385:SF24">
    <property type="entry name" value="MUSCLE-SPECIFIC PROTEIN 20"/>
    <property type="match status" value="1"/>
</dbReference>
<reference evidence="8" key="2">
    <citation type="submission" date="2020-01" db="EMBL/GenBank/DDBJ databases">
        <authorList>
            <person name="Korhonen P.K.K."/>
            <person name="Guangxu M.G."/>
            <person name="Wang T.W."/>
            <person name="Stroehlein A.J.S."/>
            <person name="Young N.D."/>
            <person name="Ang C.-S.A."/>
            <person name="Fernando D.W.F."/>
            <person name="Lu H.L."/>
            <person name="Taylor S.T."/>
            <person name="Ehtesham M.E.M."/>
            <person name="Najaraj S.H.N."/>
            <person name="Harsha G.H.G."/>
            <person name="Madugundu A.M."/>
            <person name="Renuse S.R."/>
            <person name="Holt D.H."/>
            <person name="Pandey A.P."/>
            <person name="Papenfuss A.P."/>
            <person name="Gasser R.B.G."/>
            <person name="Fischer K.F."/>
        </authorList>
    </citation>
    <scope>NUCLEOTIDE SEQUENCE</scope>
    <source>
        <strain evidence="8">SSS_KF_BRIS2020</strain>
    </source>
</reference>
<keyword evidence="10" id="KW-1185">Reference proteome</keyword>
<keyword evidence="4" id="KW-0009">Actin-binding</keyword>
<dbReference type="OrthoDB" id="21595at2759"/>
<evidence type="ECO:0000313" key="10">
    <source>
        <dbReference type="Proteomes" id="UP000070412"/>
    </source>
</evidence>
<dbReference type="InterPro" id="IPR001715">
    <property type="entry name" value="CH_dom"/>
</dbReference>
<protein>
    <submittedName>
        <fullName evidence="8">Muscle-specific protein 20</fullName>
    </submittedName>
</protein>
<gene>
    <name evidence="8" type="primary">SSS_269g</name>
    <name evidence="8" type="ORF">SSS_269</name>
</gene>
<reference evidence="10" key="1">
    <citation type="journal article" date="2020" name="PLoS Negl. Trop. Dis.">
        <title>High-quality nuclear genome for Sarcoptes scabiei-A critical resource for a neglected parasite.</title>
        <authorList>
            <person name="Korhonen P.K."/>
            <person name="Gasser R.B."/>
            <person name="Ma G."/>
            <person name="Wang T."/>
            <person name="Stroehlein A.J."/>
            <person name="Young N.D."/>
            <person name="Ang C.S."/>
            <person name="Fernando D.D."/>
            <person name="Lu H.C."/>
            <person name="Taylor S."/>
            <person name="Reynolds S.L."/>
            <person name="Mofiz E."/>
            <person name="Najaraj S.H."/>
            <person name="Gowda H."/>
            <person name="Madugundu A."/>
            <person name="Renuse S."/>
            <person name="Holt D."/>
            <person name="Pandey A."/>
            <person name="Papenfuss A.T."/>
            <person name="Fischer K."/>
        </authorList>
    </citation>
    <scope>NUCLEOTIDE SEQUENCE [LARGE SCALE GENOMIC DNA]</scope>
</reference>
<keyword evidence="6" id="KW-0812">Transmembrane</keyword>
<dbReference type="PROSITE" id="PS51122">
    <property type="entry name" value="CALPONIN_2"/>
    <property type="match status" value="1"/>
</dbReference>
<dbReference type="PANTHER" id="PTHR47385">
    <property type="entry name" value="CALPONIN"/>
    <property type="match status" value="1"/>
</dbReference>
<dbReference type="GO" id="GO:0031032">
    <property type="term" value="P:actomyosin structure organization"/>
    <property type="evidence" value="ECO:0007669"/>
    <property type="project" value="InterPro"/>
</dbReference>
<dbReference type="EMBL" id="WVUK01000051">
    <property type="protein sequence ID" value="KAF7494920.1"/>
    <property type="molecule type" value="Genomic_DNA"/>
</dbReference>
<dbReference type="Proteomes" id="UP000070412">
    <property type="component" value="Unassembled WGS sequence"/>
</dbReference>
<dbReference type="Pfam" id="PF00402">
    <property type="entry name" value="Calponin"/>
    <property type="match status" value="1"/>
</dbReference>
<keyword evidence="6" id="KW-1133">Transmembrane helix</keyword>
<dbReference type="InterPro" id="IPR036872">
    <property type="entry name" value="CH_dom_sf"/>
</dbReference>
<keyword evidence="2" id="KW-0677">Repeat</keyword>
<name>A0A834RDA3_SARSC</name>
<accession>A0A834RDA3</accession>
<dbReference type="PRINTS" id="PR00889">
    <property type="entry name" value="CALPONIN"/>
</dbReference>
<evidence type="ECO:0000313" key="8">
    <source>
        <dbReference type="EMBL" id="KAF7494920.1"/>
    </source>
</evidence>
<evidence type="ECO:0000313" key="9">
    <source>
        <dbReference type="EnsemblMetazoa" id="KAF7494920.1"/>
    </source>
</evidence>
<feature type="domain" description="Calponin-homology (CH)" evidence="7">
    <location>
        <begin position="1"/>
        <end position="143"/>
    </location>
</feature>
<dbReference type="GO" id="GO:0015629">
    <property type="term" value="C:actin cytoskeleton"/>
    <property type="evidence" value="ECO:0007669"/>
    <property type="project" value="TreeGrafter"/>
</dbReference>
<dbReference type="PRINTS" id="PR00888">
    <property type="entry name" value="SM22CALPONIN"/>
</dbReference>
<evidence type="ECO:0000256" key="1">
    <source>
        <dbReference type="ARBA" id="ARBA00009631"/>
    </source>
</evidence>
<organism evidence="8">
    <name type="scientific">Sarcoptes scabiei</name>
    <name type="common">Itch mite</name>
    <name type="synonym">Acarus scabiei</name>
    <dbReference type="NCBI Taxonomy" id="52283"/>
    <lineage>
        <taxon>Eukaryota</taxon>
        <taxon>Metazoa</taxon>
        <taxon>Ecdysozoa</taxon>
        <taxon>Arthropoda</taxon>
        <taxon>Chelicerata</taxon>
        <taxon>Arachnida</taxon>
        <taxon>Acari</taxon>
        <taxon>Acariformes</taxon>
        <taxon>Sarcoptiformes</taxon>
        <taxon>Astigmata</taxon>
        <taxon>Psoroptidia</taxon>
        <taxon>Sarcoptoidea</taxon>
        <taxon>Sarcoptidae</taxon>
        <taxon>Sarcoptinae</taxon>
        <taxon>Sarcoptes</taxon>
    </lineage>
</organism>
<dbReference type="InterPro" id="IPR003096">
    <property type="entry name" value="SM22_calponin"/>
</dbReference>
<feature type="transmembrane region" description="Helical" evidence="6">
    <location>
        <begin position="31"/>
        <end position="54"/>
    </location>
</feature>
<dbReference type="SUPFAM" id="SSF47576">
    <property type="entry name" value="Calponin-homology domain, CH-domain"/>
    <property type="match status" value="2"/>
</dbReference>
<reference evidence="9" key="3">
    <citation type="submission" date="2022-06" db="UniProtKB">
        <authorList>
            <consortium name="EnsemblMetazoa"/>
        </authorList>
    </citation>
    <scope>IDENTIFICATION</scope>
</reference>
<keyword evidence="6" id="KW-0472">Membrane</keyword>
<evidence type="ECO:0000256" key="3">
    <source>
        <dbReference type="ARBA" id="ARBA00022860"/>
    </source>
</evidence>
<dbReference type="EnsemblMetazoa" id="SSS_269s_mrna">
    <property type="protein sequence ID" value="KAF7494920.1"/>
    <property type="gene ID" value="SSS_269"/>
</dbReference>
<dbReference type="SMART" id="SM00033">
    <property type="entry name" value="CH"/>
    <property type="match status" value="1"/>
</dbReference>